<gene>
    <name evidence="1" type="ORF">IED13_22165</name>
</gene>
<dbReference type="Pfam" id="PF10983">
    <property type="entry name" value="DUF2793"/>
    <property type="match status" value="1"/>
</dbReference>
<name>A0A927I258_9HYPH</name>
<dbReference type="InterPro" id="IPR021251">
    <property type="entry name" value="DUF2793"/>
</dbReference>
<evidence type="ECO:0000313" key="1">
    <source>
        <dbReference type="EMBL" id="MBD3848411.1"/>
    </source>
</evidence>
<proteinExistence type="predicted"/>
<comment type="caution">
    <text evidence="1">The sequence shown here is derived from an EMBL/GenBank/DDBJ whole genome shotgun (WGS) entry which is preliminary data.</text>
</comment>
<evidence type="ECO:0000313" key="2">
    <source>
        <dbReference type="Proteomes" id="UP000619295"/>
    </source>
</evidence>
<organism evidence="1 2">
    <name type="scientific">Bosea spartocytisi</name>
    <dbReference type="NCBI Taxonomy" id="2773451"/>
    <lineage>
        <taxon>Bacteria</taxon>
        <taxon>Pseudomonadati</taxon>
        <taxon>Pseudomonadota</taxon>
        <taxon>Alphaproteobacteria</taxon>
        <taxon>Hyphomicrobiales</taxon>
        <taxon>Boseaceae</taxon>
        <taxon>Bosea</taxon>
    </lineage>
</organism>
<dbReference type="Proteomes" id="UP000619295">
    <property type="component" value="Unassembled WGS sequence"/>
</dbReference>
<sequence>MTVTPRLSLPLLAAGQAQKHVTHNDALVRLDALIHLVVDSRSQSEPPGSPSELSAYIVPAGGTGIFAGRAGQVALFEDGGWIFLTPRVGWQAWIADEAEHTLWTGTEWRRASPLSGLGAEKWGVNATADDSNRLVVSSEASLFNHAGGDHRLKLNKANAGATASVLFQSNWSGRAEFGLAGDDDFRVKVSPDGSAWHDALAIDRAGGGVALPGSPWAAGQNLLINGDIQINQRGFAGGALAAGAYGFDRWKAGASGANLSLSGFTVSLNTGAILQPVEPAAWGISSFAGMTLAVSVEGLSGGDLSVRVGSQSGTISAGAGRRFVALTPAPGDSGPLAVSLAPVAGAVSFARVKLEIGRIATHWSPRPIGAEQQLCRRYHWRPGGTVLIDAYQAAGAAARQTLPLPVPMRTTPTVSYGISQDINVQGSDRGIVASSPEWAQAYVTAQALGRVRAAFDTIAFDAEL</sequence>
<keyword evidence="2" id="KW-1185">Reference proteome</keyword>
<dbReference type="RefSeq" id="WP_191125492.1">
    <property type="nucleotide sequence ID" value="NZ_JACXWY010000018.1"/>
</dbReference>
<reference evidence="1" key="1">
    <citation type="submission" date="2020-09" db="EMBL/GenBank/DDBJ databases">
        <title>Bosea spartocytisi sp. nov. a root nodule endophyte of Spartocytisus supranubius in the high mountain ecosystem fo the Teide National Park (Canary Islands, Spain).</title>
        <authorList>
            <person name="Pulido-Suarez L."/>
            <person name="Peix A."/>
            <person name="Igual J.M."/>
            <person name="Socas-Perez N."/>
            <person name="Velazquez E."/>
            <person name="Flores-Felix J.D."/>
            <person name="Leon-Barrios M."/>
        </authorList>
    </citation>
    <scope>NUCLEOTIDE SEQUENCE</scope>
    <source>
        <strain evidence="1">SSUT16</strain>
    </source>
</reference>
<protein>
    <submittedName>
        <fullName evidence="1">DUF2793 domain-containing protein</fullName>
    </submittedName>
</protein>
<accession>A0A927I258</accession>
<dbReference type="AlphaFoldDB" id="A0A927I258"/>
<dbReference type="EMBL" id="JACXWY010000018">
    <property type="protein sequence ID" value="MBD3848411.1"/>
    <property type="molecule type" value="Genomic_DNA"/>
</dbReference>